<evidence type="ECO:0000313" key="2">
    <source>
        <dbReference type="EMBL" id="SDP86928.1"/>
    </source>
</evidence>
<keyword evidence="1" id="KW-0812">Transmembrane</keyword>
<accession>A0A1H0W8F1</accession>
<dbReference type="AlphaFoldDB" id="A0A1H0W8F1"/>
<dbReference type="OrthoDB" id="5465259at2"/>
<dbReference type="Pfam" id="PF11026">
    <property type="entry name" value="DUF2721"/>
    <property type="match status" value="1"/>
</dbReference>
<feature type="transmembrane region" description="Helical" evidence="1">
    <location>
        <begin position="12"/>
        <end position="37"/>
    </location>
</feature>
<reference evidence="3" key="1">
    <citation type="submission" date="2016-10" db="EMBL/GenBank/DDBJ databases">
        <authorList>
            <person name="Varghese N."/>
            <person name="Submissions S."/>
        </authorList>
    </citation>
    <scope>NUCLEOTIDE SEQUENCE [LARGE SCALE GENOMIC DNA]</scope>
    <source>
        <strain evidence="3">DSM 17101</strain>
    </source>
</reference>
<protein>
    <recommendedName>
        <fullName evidence="4">DUF2721 domain-containing protein</fullName>
    </recommendedName>
</protein>
<gene>
    <name evidence="2" type="ORF">SAMN04489708_1343</name>
</gene>
<dbReference type="Proteomes" id="UP000199317">
    <property type="component" value="Unassembled WGS sequence"/>
</dbReference>
<dbReference type="EMBL" id="FNJL01000034">
    <property type="protein sequence ID" value="SDP86928.1"/>
    <property type="molecule type" value="Genomic_DNA"/>
</dbReference>
<keyword evidence="3" id="KW-1185">Reference proteome</keyword>
<dbReference type="InterPro" id="IPR021279">
    <property type="entry name" value="DUF2721"/>
</dbReference>
<feature type="transmembrane region" description="Helical" evidence="1">
    <location>
        <begin position="74"/>
        <end position="98"/>
    </location>
</feature>
<dbReference type="RefSeq" id="WP_013596305.1">
    <property type="nucleotide sequence ID" value="NZ_FNJL01000034.1"/>
</dbReference>
<keyword evidence="1" id="KW-0472">Membrane</keyword>
<name>A0A1H0W8F1_9BURK</name>
<organism evidence="2 3">
    <name type="scientific">Paracidovorax cattleyae</name>
    <dbReference type="NCBI Taxonomy" id="80868"/>
    <lineage>
        <taxon>Bacteria</taxon>
        <taxon>Pseudomonadati</taxon>
        <taxon>Pseudomonadota</taxon>
        <taxon>Betaproteobacteria</taxon>
        <taxon>Burkholderiales</taxon>
        <taxon>Comamonadaceae</taxon>
        <taxon>Paracidovorax</taxon>
    </lineage>
</organism>
<evidence type="ECO:0008006" key="4">
    <source>
        <dbReference type="Google" id="ProtNLM"/>
    </source>
</evidence>
<proteinExistence type="predicted"/>
<evidence type="ECO:0000313" key="3">
    <source>
        <dbReference type="Proteomes" id="UP000199317"/>
    </source>
</evidence>
<evidence type="ECO:0000256" key="1">
    <source>
        <dbReference type="SAM" id="Phobius"/>
    </source>
</evidence>
<keyword evidence="1" id="KW-1133">Transmembrane helix</keyword>
<feature type="transmembrane region" description="Helical" evidence="1">
    <location>
        <begin position="110"/>
        <end position="134"/>
    </location>
</feature>
<dbReference type="GeneID" id="34239841"/>
<sequence length="142" mass="15276">MLTIHADTSHVIQLAVGPAFMLAAIGSTLTVLTNRLARINDRTIKRRDDQEHAPTEASPALQQELQALNRRAKVVNAAITVAAACAILVCFLIVSLFVGNELGIAFDRPVAGLFVLAMLGLVATYTLMLVEIYLAQHSINPT</sequence>